<dbReference type="Pfam" id="PF00270">
    <property type="entry name" value="DEAD"/>
    <property type="match status" value="1"/>
</dbReference>
<dbReference type="InterPro" id="IPR011545">
    <property type="entry name" value="DEAD/DEAH_box_helicase_dom"/>
</dbReference>
<dbReference type="PROSITE" id="PS51192">
    <property type="entry name" value="HELICASE_ATP_BIND_1"/>
    <property type="match status" value="1"/>
</dbReference>
<accession>A0A949WRC8</accession>
<evidence type="ECO:0000313" key="9">
    <source>
        <dbReference type="EMBL" id="MBV7273831.1"/>
    </source>
</evidence>
<feature type="domain" description="HD Cas3-type" evidence="8">
    <location>
        <begin position="26"/>
        <end position="246"/>
    </location>
</feature>
<dbReference type="Proteomes" id="UP000694308">
    <property type="component" value="Unassembled WGS sequence"/>
</dbReference>
<evidence type="ECO:0000259" key="6">
    <source>
        <dbReference type="PROSITE" id="PS51192"/>
    </source>
</evidence>
<dbReference type="InterPro" id="IPR014001">
    <property type="entry name" value="Helicase_ATP-bd"/>
</dbReference>
<dbReference type="NCBIfam" id="TIGR01587">
    <property type="entry name" value="cas3_core"/>
    <property type="match status" value="1"/>
</dbReference>
<dbReference type="SMART" id="SM00490">
    <property type="entry name" value="HELICc"/>
    <property type="match status" value="1"/>
</dbReference>
<name>A0A949WRC8_9CLOT</name>
<dbReference type="CDD" id="cd09641">
    <property type="entry name" value="Cas3''_I"/>
    <property type="match status" value="1"/>
</dbReference>
<dbReference type="GO" id="GO:0004386">
    <property type="term" value="F:helicase activity"/>
    <property type="evidence" value="ECO:0007669"/>
    <property type="project" value="UniProtKB-KW"/>
</dbReference>
<keyword evidence="3" id="KW-0347">Helicase</keyword>
<sequence>MYFDGITILKIKELVNNKYSIYAHVKDECNESLEAHIDFCIKYFFRIMEHKGLYSVFEKMEKEFLDGFSQEAVSLFREMLLNTFVLHDMGKVNPYFQKSRLGNNLKIREADRYKNSHHSMLSSVIYIDYYFAVVKAFKGKERDVLLDFMMMNAYVISRHHGQLTSFEEFKEKFKADGEGEKLLDVDDGQKELFEYTYTRKINITISTIIKIFNKIDRNINKNKDISVYRYIYERFMLSMLVACDFYATSEFMDGVEIKDIGVINNIEEFYSTYKEGEIYKVIREYEEERYGKQKEFSKITDINVLRTEMFLDTEKSLEKNIDSDIFYLEAPTGSGKSNAATNLSFKLMEKDKSKNKIFYVYPFNTLVEQNINILKKVFEKEKDILNKIAVINSIDPIKLDEKVYKNEDEKVQLEYYKKALLNRQFLNYPMVLTTHVTLFKYFFGVSKEDVFPVHQLANSIIVLDEVQSYKNLIWGEIITFLTCFAKLLNIKFIIMSATMPDLNKLTLSMGNTVRLVDDRDKYFKNPIFKNRVEVDYALLNSEDIFEDLYIHVKEKGLLHKKILVEFINKNSAYEFYNKLKDDEEILCQIELMTGDDNISERDRILEKVKTSEEIILVATQVIEAGVDIDMDIGYKNISLLDSEEQFLGRINRSCKKPGCIVYFFKLDEATTIYREDIRNNKDITLNHEFTRGILIEKDFDKFYDVVIERLKNITGGVNRLNIENFFQDEVGKLNFREVDKRMQLISDNRKEISVYLSSDLVKREGEKIYGEEVWEKYKELLSDTNMEYAEKRVKLSKVRSDMNNFIYKIKWNENFTYNDRIGELYYIEDGDKYFKDGKLDKEKFISGIGDFI</sequence>
<protein>
    <submittedName>
        <fullName evidence="9">CRISPR-associated helicase Cas3</fullName>
    </submittedName>
</protein>
<evidence type="ECO:0000259" key="8">
    <source>
        <dbReference type="PROSITE" id="PS51643"/>
    </source>
</evidence>
<dbReference type="Pfam" id="PF18019">
    <property type="entry name" value="Cas3_HD"/>
    <property type="match status" value="1"/>
</dbReference>
<dbReference type="Pfam" id="PF22590">
    <property type="entry name" value="Cas3-like_C_2"/>
    <property type="match status" value="1"/>
</dbReference>
<dbReference type="InterPro" id="IPR054712">
    <property type="entry name" value="Cas3-like_dom"/>
</dbReference>
<dbReference type="SMART" id="SM00487">
    <property type="entry name" value="DEXDc"/>
    <property type="match status" value="1"/>
</dbReference>
<feature type="domain" description="Helicase ATP-binding" evidence="6">
    <location>
        <begin position="317"/>
        <end position="517"/>
    </location>
</feature>
<dbReference type="InterPro" id="IPR006483">
    <property type="entry name" value="CRISPR-assoc_Cas3_HD"/>
</dbReference>
<dbReference type="GO" id="GO:0016787">
    <property type="term" value="F:hydrolase activity"/>
    <property type="evidence" value="ECO:0007669"/>
    <property type="project" value="UniProtKB-KW"/>
</dbReference>
<dbReference type="GO" id="GO:0005524">
    <property type="term" value="F:ATP binding"/>
    <property type="evidence" value="ECO:0007669"/>
    <property type="project" value="UniProtKB-KW"/>
</dbReference>
<dbReference type="EMBL" id="JAEEGC010000055">
    <property type="protein sequence ID" value="MBV7273831.1"/>
    <property type="molecule type" value="Genomic_DNA"/>
</dbReference>
<dbReference type="GO" id="GO:0051607">
    <property type="term" value="P:defense response to virus"/>
    <property type="evidence" value="ECO:0007669"/>
    <property type="project" value="UniProtKB-KW"/>
</dbReference>
<dbReference type="NCBIfam" id="TIGR01596">
    <property type="entry name" value="cas3_HD"/>
    <property type="match status" value="1"/>
</dbReference>
<evidence type="ECO:0000256" key="3">
    <source>
        <dbReference type="ARBA" id="ARBA00022806"/>
    </source>
</evidence>
<reference evidence="9" key="1">
    <citation type="submission" date="2020-12" db="EMBL/GenBank/DDBJ databases">
        <title>Clostridium thailandense sp. nov., a novel acetogenic bacterium isolated from peat land soil in Thailand.</title>
        <authorList>
            <person name="Chaikitkaew S."/>
            <person name="Birkeland N.K."/>
        </authorList>
    </citation>
    <scope>NUCLEOTIDE SEQUENCE</scope>
    <source>
        <strain evidence="9">PL3</strain>
    </source>
</reference>
<dbReference type="RefSeq" id="WP_218320901.1">
    <property type="nucleotide sequence ID" value="NZ_JAEEGC010000055.1"/>
</dbReference>
<keyword evidence="5" id="KW-0051">Antiviral defense</keyword>
<dbReference type="AlphaFoldDB" id="A0A949WRC8"/>
<gene>
    <name evidence="9" type="primary">cas3</name>
    <name evidence="9" type="ORF">I6U48_13030</name>
</gene>
<dbReference type="GO" id="GO:0003676">
    <property type="term" value="F:nucleic acid binding"/>
    <property type="evidence" value="ECO:0007669"/>
    <property type="project" value="InterPro"/>
</dbReference>
<evidence type="ECO:0000256" key="2">
    <source>
        <dbReference type="ARBA" id="ARBA00022801"/>
    </source>
</evidence>
<organism evidence="9 10">
    <name type="scientific">Clostridium thailandense</name>
    <dbReference type="NCBI Taxonomy" id="2794346"/>
    <lineage>
        <taxon>Bacteria</taxon>
        <taxon>Bacillati</taxon>
        <taxon>Bacillota</taxon>
        <taxon>Clostridia</taxon>
        <taxon>Eubacteriales</taxon>
        <taxon>Clostridiaceae</taxon>
        <taxon>Clostridium</taxon>
    </lineage>
</organism>
<feature type="domain" description="Helicase C-terminal" evidence="7">
    <location>
        <begin position="544"/>
        <end position="714"/>
    </location>
</feature>
<proteinExistence type="predicted"/>
<dbReference type="PROSITE" id="PS51194">
    <property type="entry name" value="HELICASE_CTER"/>
    <property type="match status" value="1"/>
</dbReference>
<dbReference type="InterPro" id="IPR006474">
    <property type="entry name" value="Helicase_Cas3_CRISPR-ass_core"/>
</dbReference>
<evidence type="ECO:0000259" key="7">
    <source>
        <dbReference type="PROSITE" id="PS51194"/>
    </source>
</evidence>
<evidence type="ECO:0000313" key="10">
    <source>
        <dbReference type="Proteomes" id="UP000694308"/>
    </source>
</evidence>
<keyword evidence="4" id="KW-0067">ATP-binding</keyword>
<evidence type="ECO:0000256" key="5">
    <source>
        <dbReference type="ARBA" id="ARBA00023118"/>
    </source>
</evidence>
<dbReference type="PROSITE" id="PS51643">
    <property type="entry name" value="HD_CAS3"/>
    <property type="match status" value="1"/>
</dbReference>
<keyword evidence="2" id="KW-0378">Hydrolase</keyword>
<keyword evidence="1" id="KW-0547">Nucleotide-binding</keyword>
<evidence type="ECO:0000256" key="4">
    <source>
        <dbReference type="ARBA" id="ARBA00022840"/>
    </source>
</evidence>
<comment type="caution">
    <text evidence="9">The sequence shown here is derived from an EMBL/GenBank/DDBJ whole genome shotgun (WGS) entry which is preliminary data.</text>
</comment>
<evidence type="ECO:0000256" key="1">
    <source>
        <dbReference type="ARBA" id="ARBA00022741"/>
    </source>
</evidence>
<keyword evidence="10" id="KW-1185">Reference proteome</keyword>
<dbReference type="InterPro" id="IPR001650">
    <property type="entry name" value="Helicase_C-like"/>
</dbReference>